<dbReference type="EMBL" id="MPTC01000001">
    <property type="protein sequence ID" value="OMD44189.1"/>
    <property type="molecule type" value="Genomic_DNA"/>
</dbReference>
<proteinExistence type="predicted"/>
<dbReference type="InterPro" id="IPR043128">
    <property type="entry name" value="Rev_trsase/Diguanyl_cyclase"/>
</dbReference>
<reference evidence="3 4" key="1">
    <citation type="submission" date="2016-10" db="EMBL/GenBank/DDBJ databases">
        <title>Paenibacillus species isolates.</title>
        <authorList>
            <person name="Beno S.M."/>
        </authorList>
    </citation>
    <scope>NUCLEOTIDE SEQUENCE [LARGE SCALE GENOMIC DNA]</scope>
    <source>
        <strain evidence="3 4">FSL H7-0710</strain>
    </source>
</reference>
<feature type="transmembrane region" description="Helical" evidence="1">
    <location>
        <begin position="150"/>
        <end position="175"/>
    </location>
</feature>
<evidence type="ECO:0000256" key="1">
    <source>
        <dbReference type="SAM" id="Phobius"/>
    </source>
</evidence>
<evidence type="ECO:0000313" key="4">
    <source>
        <dbReference type="Proteomes" id="UP000187439"/>
    </source>
</evidence>
<protein>
    <recommendedName>
        <fullName evidence="2">GGDEF domain-containing protein</fullName>
    </recommendedName>
</protein>
<dbReference type="Pfam" id="PF00990">
    <property type="entry name" value="GGDEF"/>
    <property type="match status" value="1"/>
</dbReference>
<evidence type="ECO:0000313" key="3">
    <source>
        <dbReference type="EMBL" id="OMD44189.1"/>
    </source>
</evidence>
<dbReference type="CDD" id="cd01949">
    <property type="entry name" value="GGDEF"/>
    <property type="match status" value="1"/>
</dbReference>
<evidence type="ECO:0000259" key="2">
    <source>
        <dbReference type="PROSITE" id="PS50887"/>
    </source>
</evidence>
<dbReference type="GO" id="GO:0005886">
    <property type="term" value="C:plasma membrane"/>
    <property type="evidence" value="ECO:0007669"/>
    <property type="project" value="TreeGrafter"/>
</dbReference>
<dbReference type="PANTHER" id="PTHR45138">
    <property type="entry name" value="REGULATORY COMPONENTS OF SENSORY TRANSDUCTION SYSTEM"/>
    <property type="match status" value="1"/>
</dbReference>
<dbReference type="AlphaFoldDB" id="A0A1R0YA13"/>
<organism evidence="3 4">
    <name type="scientific">Paenibacillus odorifer</name>
    <dbReference type="NCBI Taxonomy" id="189426"/>
    <lineage>
        <taxon>Bacteria</taxon>
        <taxon>Bacillati</taxon>
        <taxon>Bacillota</taxon>
        <taxon>Bacilli</taxon>
        <taxon>Bacillales</taxon>
        <taxon>Paenibacillaceae</taxon>
        <taxon>Paenibacillus</taxon>
    </lineage>
</organism>
<dbReference type="GO" id="GO:1902201">
    <property type="term" value="P:negative regulation of bacterial-type flagellum-dependent cell motility"/>
    <property type="evidence" value="ECO:0007669"/>
    <property type="project" value="TreeGrafter"/>
</dbReference>
<feature type="transmembrane region" description="Helical" evidence="1">
    <location>
        <begin position="53"/>
        <end position="71"/>
    </location>
</feature>
<dbReference type="InterPro" id="IPR050469">
    <property type="entry name" value="Diguanylate_Cyclase"/>
</dbReference>
<feature type="domain" description="GGDEF" evidence="2">
    <location>
        <begin position="236"/>
        <end position="365"/>
    </location>
</feature>
<feature type="transmembrane region" description="Helical" evidence="1">
    <location>
        <begin position="126"/>
        <end position="144"/>
    </location>
</feature>
<sequence length="365" mass="41219">MLTTSQTPRQTHWNRVLLNAFWIILIVDLCIHFLVSLCLWGKHPDTTLTMGNYIIQSVIPDSIIVTLIIILECVYKWRPLWSELTITVASHLFALLIIINLSNELYMISLIMLMPLHISMIYMKKSYMIATSAICLLYTIVLFIKTSSQGYIPITQTIIIALIFAGTALAGFAVIGRGRDLMRSLENSVKSEQDLRIQNIIMDRLSKIDPLTDLYNHKTFHEYLGWLIDHQQSNPFPMQLAVMDIDNFKKVNDTYGHSVGDIVLQKVAAILLEHVGPDDFAARYGGEEFVVILTAKTIDHSHEIMKHILITISDTPFAEMDGKSVTVSIGMHDFTGTDSKNSTFQKADDALYEAKNTGKNKIVIS</sequence>
<dbReference type="Proteomes" id="UP000187439">
    <property type="component" value="Unassembled WGS sequence"/>
</dbReference>
<gene>
    <name evidence="3" type="ORF">BSK52_01230</name>
</gene>
<dbReference type="GO" id="GO:0052621">
    <property type="term" value="F:diguanylate cyclase activity"/>
    <property type="evidence" value="ECO:0007669"/>
    <property type="project" value="TreeGrafter"/>
</dbReference>
<dbReference type="PROSITE" id="PS50887">
    <property type="entry name" value="GGDEF"/>
    <property type="match status" value="1"/>
</dbReference>
<name>A0A1R0YA13_9BACL</name>
<dbReference type="GO" id="GO:0043709">
    <property type="term" value="P:cell adhesion involved in single-species biofilm formation"/>
    <property type="evidence" value="ECO:0007669"/>
    <property type="project" value="TreeGrafter"/>
</dbReference>
<dbReference type="InterPro" id="IPR000160">
    <property type="entry name" value="GGDEF_dom"/>
</dbReference>
<feature type="transmembrane region" description="Helical" evidence="1">
    <location>
        <begin position="20"/>
        <end position="41"/>
    </location>
</feature>
<dbReference type="SMART" id="SM00267">
    <property type="entry name" value="GGDEF"/>
    <property type="match status" value="1"/>
</dbReference>
<dbReference type="PANTHER" id="PTHR45138:SF9">
    <property type="entry name" value="DIGUANYLATE CYCLASE DGCM-RELATED"/>
    <property type="match status" value="1"/>
</dbReference>
<keyword evidence="1" id="KW-1133">Transmembrane helix</keyword>
<dbReference type="SUPFAM" id="SSF55073">
    <property type="entry name" value="Nucleotide cyclase"/>
    <property type="match status" value="1"/>
</dbReference>
<dbReference type="FunFam" id="3.30.70.270:FF:000001">
    <property type="entry name" value="Diguanylate cyclase domain protein"/>
    <property type="match status" value="1"/>
</dbReference>
<keyword evidence="1" id="KW-0472">Membrane</keyword>
<dbReference type="InterPro" id="IPR029787">
    <property type="entry name" value="Nucleotide_cyclase"/>
</dbReference>
<dbReference type="NCBIfam" id="TIGR00254">
    <property type="entry name" value="GGDEF"/>
    <property type="match status" value="1"/>
</dbReference>
<keyword evidence="1" id="KW-0812">Transmembrane</keyword>
<accession>A0A1R0YA13</accession>
<comment type="caution">
    <text evidence="3">The sequence shown here is derived from an EMBL/GenBank/DDBJ whole genome shotgun (WGS) entry which is preliminary data.</text>
</comment>
<dbReference type="RefSeq" id="WP_076116515.1">
    <property type="nucleotide sequence ID" value="NZ_MPTC01000001.1"/>
</dbReference>
<dbReference type="Gene3D" id="3.30.70.270">
    <property type="match status" value="1"/>
</dbReference>